<keyword evidence="3" id="KW-1185">Reference proteome</keyword>
<evidence type="ECO:0000256" key="1">
    <source>
        <dbReference type="SAM" id="SignalP"/>
    </source>
</evidence>
<sequence length="129" mass="14188">MFGGRPHLVAGIMVLTLMRAHCLRAVHMTGGTKRITASNLGHRHRTGQSTASPISSLFSFRRWVFGCMETGVSRERHSLETAGTLTDYGASTVFMLVVLKPELYFILGLEQVPQGPSESRRKSLCNPEG</sequence>
<proteinExistence type="predicted"/>
<feature type="chain" id="PRO_5007293652" description="Secreted protein" evidence="1">
    <location>
        <begin position="26"/>
        <end position="129"/>
    </location>
</feature>
<accession>A0A136JBP2</accession>
<evidence type="ECO:0000313" key="3">
    <source>
        <dbReference type="Proteomes" id="UP000070501"/>
    </source>
</evidence>
<feature type="signal peptide" evidence="1">
    <location>
        <begin position="1"/>
        <end position="25"/>
    </location>
</feature>
<dbReference type="Proteomes" id="UP000070501">
    <property type="component" value="Unassembled WGS sequence"/>
</dbReference>
<dbReference type="AlphaFoldDB" id="A0A136JBP2"/>
<gene>
    <name evidence="2" type="ORF">Micbo1qcDRAFT_44966</name>
</gene>
<protein>
    <recommendedName>
        <fullName evidence="4">Secreted protein</fullName>
    </recommendedName>
</protein>
<dbReference type="EMBL" id="KQ964247">
    <property type="protein sequence ID" value="KXJ94581.1"/>
    <property type="molecule type" value="Genomic_DNA"/>
</dbReference>
<reference evidence="3" key="1">
    <citation type="submission" date="2016-02" db="EMBL/GenBank/DDBJ databases">
        <title>Draft genome sequence of Microdochium bolleyi, a fungal endophyte of beachgrass.</title>
        <authorList>
            <consortium name="DOE Joint Genome Institute"/>
            <person name="David A.S."/>
            <person name="May G."/>
            <person name="Haridas S."/>
            <person name="Lim J."/>
            <person name="Wang M."/>
            <person name="Labutti K."/>
            <person name="Lipzen A."/>
            <person name="Barry K."/>
            <person name="Grigoriev I.V."/>
        </authorList>
    </citation>
    <scope>NUCLEOTIDE SEQUENCE [LARGE SCALE GENOMIC DNA]</scope>
    <source>
        <strain evidence="3">J235TASD1</strain>
    </source>
</reference>
<keyword evidence="1" id="KW-0732">Signal</keyword>
<evidence type="ECO:0008006" key="4">
    <source>
        <dbReference type="Google" id="ProtNLM"/>
    </source>
</evidence>
<dbReference type="InParanoid" id="A0A136JBP2"/>
<organism evidence="2 3">
    <name type="scientific">Microdochium bolleyi</name>
    <dbReference type="NCBI Taxonomy" id="196109"/>
    <lineage>
        <taxon>Eukaryota</taxon>
        <taxon>Fungi</taxon>
        <taxon>Dikarya</taxon>
        <taxon>Ascomycota</taxon>
        <taxon>Pezizomycotina</taxon>
        <taxon>Sordariomycetes</taxon>
        <taxon>Xylariomycetidae</taxon>
        <taxon>Xylariales</taxon>
        <taxon>Microdochiaceae</taxon>
        <taxon>Microdochium</taxon>
    </lineage>
</organism>
<name>A0A136JBP2_9PEZI</name>
<evidence type="ECO:0000313" key="2">
    <source>
        <dbReference type="EMBL" id="KXJ94581.1"/>
    </source>
</evidence>